<name>A0ABR6MDQ2_MICEC</name>
<dbReference type="EMBL" id="JACHJC010000001">
    <property type="protein sequence ID" value="MBB5113498.1"/>
    <property type="molecule type" value="Genomic_DNA"/>
</dbReference>
<feature type="domain" description="Lantibiotic dehydratase N-terminal" evidence="1">
    <location>
        <begin position="635"/>
        <end position="712"/>
    </location>
</feature>
<organism evidence="2 3">
    <name type="scientific">Micromonospora echinospora</name>
    <name type="common">Micromonospora purpurea</name>
    <dbReference type="NCBI Taxonomy" id="1877"/>
    <lineage>
        <taxon>Bacteria</taxon>
        <taxon>Bacillati</taxon>
        <taxon>Actinomycetota</taxon>
        <taxon>Actinomycetes</taxon>
        <taxon>Micromonosporales</taxon>
        <taxon>Micromonosporaceae</taxon>
        <taxon>Micromonospora</taxon>
    </lineage>
</organism>
<feature type="domain" description="Lantibiotic dehydratase N-terminal" evidence="1">
    <location>
        <begin position="75"/>
        <end position="542"/>
    </location>
</feature>
<comment type="caution">
    <text evidence="2">The sequence shown here is derived from an EMBL/GenBank/DDBJ whole genome shotgun (WGS) entry which is preliminary data.</text>
</comment>
<reference evidence="2 3" key="1">
    <citation type="submission" date="2020-08" db="EMBL/GenBank/DDBJ databases">
        <title>Sequencing the genomes of 1000 actinobacteria strains.</title>
        <authorList>
            <person name="Klenk H.-P."/>
        </authorList>
    </citation>
    <scope>NUCLEOTIDE SEQUENCE [LARGE SCALE GENOMIC DNA]</scope>
    <source>
        <strain evidence="2 3">DSM 43036</strain>
    </source>
</reference>
<evidence type="ECO:0000259" key="1">
    <source>
        <dbReference type="Pfam" id="PF04738"/>
    </source>
</evidence>
<proteinExistence type="predicted"/>
<evidence type="ECO:0000313" key="2">
    <source>
        <dbReference type="EMBL" id="MBB5113498.1"/>
    </source>
</evidence>
<dbReference type="Pfam" id="PF04738">
    <property type="entry name" value="Lant_dehydr_N"/>
    <property type="match status" value="2"/>
</dbReference>
<accession>A0ABR6MDQ2</accession>
<protein>
    <recommendedName>
        <fullName evidence="1">Lantibiotic dehydratase N-terminal domain-containing protein</fullName>
    </recommendedName>
</protein>
<gene>
    <name evidence="2" type="ORF">FHU28_003337</name>
</gene>
<dbReference type="GeneID" id="300293902"/>
<dbReference type="Proteomes" id="UP000618986">
    <property type="component" value="Unassembled WGS sequence"/>
</dbReference>
<keyword evidence="3" id="KW-1185">Reference proteome</keyword>
<dbReference type="RefSeq" id="WP_184685289.1">
    <property type="nucleotide sequence ID" value="NZ_JACHJC010000001.1"/>
</dbReference>
<sequence>MTHLVPLGDTGWSVWRDVLLRSAGFPADGLDRFAAPDCADAADRHLAGDLDASAFSAAYADATRASSAAVCEVAADPLFREAVAWQNPEALVALDGLLRDGPDAPRNVRRRGRENVVAGYWQRYVAKCETIGFFGPVCWGTVEPGPPGVVATSGPGLLRRRAVQLEYWALAAYANRLAADPEVRRWLAPARAPHVHLDGRVVHRPAQRPAPVSLTESTALLRCDGIRPARDIVDDLVADRQTGVRRAEEGFLLLAHLVERGLLRWDFDLPQGFVAQECLRERIEAIGDPECRKEALAGLDRLATARTRVADAAGDPAALAGVLSALDAEFTALTGLPPRRRAGQNYAGRALCHEETVRDVELTVGAGVLDALAPALDLPLRAARWLTAELATAYGDALRDLYADLSGDGPVRLGDLWFVAQGPLFGPGDRPVDRVAGEFAARWERVLGLADLPAGAARLDLGSTELAPRVAEQFPATRPGWSAGRVHSPDLQLFAESPQALAAGEFGAVLGELHAAYATFNAELFTHCHPDLDRLRRAYAADLGTGRLRPLYPVDFPRVGGRLSASLSGPDDYRLAFADAPGAPRDRLVPANAAIVSEVDGVLVATGPDGARWPLVEVFSDLIAVHAGDAFKLMTDRPHSPRITVDRLVLHRETWRTTVGASGLTDAADQAQRYLAVRRWRAALGLPERVFVRVATELKPAYVDLTSPLYANRLCLLLRAARRAEGDEVTVTVSELLPALGQAWLPDGAGRRYVSELRLHISDSAEAEVMA</sequence>
<dbReference type="InterPro" id="IPR006827">
    <property type="entry name" value="Lant_deHydtase_N"/>
</dbReference>
<evidence type="ECO:0000313" key="3">
    <source>
        <dbReference type="Proteomes" id="UP000618986"/>
    </source>
</evidence>